<dbReference type="PANTHER" id="PTHR47506">
    <property type="entry name" value="TRANSCRIPTIONAL REGULATORY PROTEIN"/>
    <property type="match status" value="1"/>
</dbReference>
<accession>A0ABV6Y496</accession>
<evidence type="ECO:0000313" key="7">
    <source>
        <dbReference type="Proteomes" id="UP001593940"/>
    </source>
</evidence>
<keyword evidence="2 4" id="KW-0238">DNA-binding</keyword>
<dbReference type="InterPro" id="IPR036271">
    <property type="entry name" value="Tet_transcr_reg_TetR-rel_C_sf"/>
</dbReference>
<dbReference type="RefSeq" id="WP_203275187.1">
    <property type="nucleotide sequence ID" value="NZ_JAFBID010000099.1"/>
</dbReference>
<dbReference type="InterPro" id="IPR009057">
    <property type="entry name" value="Homeodomain-like_sf"/>
</dbReference>
<name>A0ABV6Y496_9HYPH</name>
<dbReference type="PRINTS" id="PR00455">
    <property type="entry name" value="HTHTETR"/>
</dbReference>
<dbReference type="Pfam" id="PF00440">
    <property type="entry name" value="TetR_N"/>
    <property type="match status" value="1"/>
</dbReference>
<evidence type="ECO:0000256" key="1">
    <source>
        <dbReference type="ARBA" id="ARBA00023015"/>
    </source>
</evidence>
<dbReference type="PROSITE" id="PS50977">
    <property type="entry name" value="HTH_TETR_2"/>
    <property type="match status" value="1"/>
</dbReference>
<dbReference type="Gene3D" id="1.10.10.60">
    <property type="entry name" value="Homeodomain-like"/>
    <property type="match status" value="1"/>
</dbReference>
<proteinExistence type="predicted"/>
<dbReference type="PANTHER" id="PTHR47506:SF7">
    <property type="entry name" value="TRANSCRIPTIONAL REGULATORY PROTEIN"/>
    <property type="match status" value="1"/>
</dbReference>
<keyword evidence="3" id="KW-0804">Transcription</keyword>
<feature type="DNA-binding region" description="H-T-H motif" evidence="4">
    <location>
        <begin position="32"/>
        <end position="51"/>
    </location>
</feature>
<gene>
    <name evidence="6" type="ORF">ACETIH_05035</name>
</gene>
<dbReference type="InterPro" id="IPR001647">
    <property type="entry name" value="HTH_TetR"/>
</dbReference>
<dbReference type="SUPFAM" id="SSF46689">
    <property type="entry name" value="Homeodomain-like"/>
    <property type="match status" value="1"/>
</dbReference>
<keyword evidence="7" id="KW-1185">Reference proteome</keyword>
<comment type="caution">
    <text evidence="6">The sequence shown here is derived from an EMBL/GenBank/DDBJ whole genome shotgun (WGS) entry which is preliminary data.</text>
</comment>
<reference evidence="6 7" key="1">
    <citation type="submission" date="2024-09" db="EMBL/GenBank/DDBJ databases">
        <title>Nodulacao em especies de Leguminosae Basais da Amazonia e Caracterizacao dos Rizobios e Bacterias Associadas aos Nodulos.</title>
        <authorList>
            <person name="Jambeiro I.C.A."/>
            <person name="Lopes I.S."/>
            <person name="Aguiar E.R.G.R."/>
            <person name="Santos A.F.J."/>
            <person name="Dos Santos J.M.F."/>
            <person name="Gross E."/>
        </authorList>
    </citation>
    <scope>NUCLEOTIDE SEQUENCE [LARGE SCALE GENOMIC DNA]</scope>
    <source>
        <strain evidence="6 7">BRUESC1165</strain>
    </source>
</reference>
<dbReference type="EMBL" id="JBHOMY010000012">
    <property type="protein sequence ID" value="MFC1456096.1"/>
    <property type="molecule type" value="Genomic_DNA"/>
</dbReference>
<protein>
    <submittedName>
        <fullName evidence="6">TetR/AcrR family transcriptional regulator</fullName>
    </submittedName>
</protein>
<feature type="domain" description="HTH tetR-type" evidence="5">
    <location>
        <begin position="9"/>
        <end position="69"/>
    </location>
</feature>
<evidence type="ECO:0000313" key="6">
    <source>
        <dbReference type="EMBL" id="MFC1456096.1"/>
    </source>
</evidence>
<sequence>MRYEKGHKDATRKRIVEVASKQLRKDGVGASGVAALMASAGLTHGGFYSHFSSKDALIEEALRDAVEQVKVWIGSVADSNENKLEAVIRAYLSPYHRDNPETGCVAGTLAPEIARHSPAVREMFTKSIIGHIEMISGLLPASATPEARRSVATAIIAGTTGMIQLARAVDDEELSDKILEDGIAACMSLVRAISS</sequence>
<dbReference type="Proteomes" id="UP001593940">
    <property type="component" value="Unassembled WGS sequence"/>
</dbReference>
<keyword evidence="1" id="KW-0805">Transcription regulation</keyword>
<evidence type="ECO:0000259" key="5">
    <source>
        <dbReference type="PROSITE" id="PS50977"/>
    </source>
</evidence>
<evidence type="ECO:0000256" key="4">
    <source>
        <dbReference type="PROSITE-ProRule" id="PRU00335"/>
    </source>
</evidence>
<organism evidence="6 7">
    <name type="scientific">Microvirga arabica</name>
    <dbReference type="NCBI Taxonomy" id="1128671"/>
    <lineage>
        <taxon>Bacteria</taxon>
        <taxon>Pseudomonadati</taxon>
        <taxon>Pseudomonadota</taxon>
        <taxon>Alphaproteobacteria</taxon>
        <taxon>Hyphomicrobiales</taxon>
        <taxon>Methylobacteriaceae</taxon>
        <taxon>Microvirga</taxon>
    </lineage>
</organism>
<evidence type="ECO:0000256" key="2">
    <source>
        <dbReference type="ARBA" id="ARBA00023125"/>
    </source>
</evidence>
<dbReference type="SUPFAM" id="SSF48498">
    <property type="entry name" value="Tetracyclin repressor-like, C-terminal domain"/>
    <property type="match status" value="1"/>
</dbReference>
<dbReference type="Gene3D" id="1.10.357.10">
    <property type="entry name" value="Tetracycline Repressor, domain 2"/>
    <property type="match status" value="1"/>
</dbReference>
<evidence type="ECO:0000256" key="3">
    <source>
        <dbReference type="ARBA" id="ARBA00023163"/>
    </source>
</evidence>